<comment type="caution">
    <text evidence="9">The sequence shown here is derived from an EMBL/GenBank/DDBJ whole genome shotgun (WGS) entry which is preliminary data.</text>
</comment>
<evidence type="ECO:0000256" key="6">
    <source>
        <dbReference type="ARBA" id="ARBA00023239"/>
    </source>
</evidence>
<evidence type="ECO:0000256" key="4">
    <source>
        <dbReference type="ARBA" id="ARBA00011233"/>
    </source>
</evidence>
<dbReference type="PROSITE" id="PS00159">
    <property type="entry name" value="ALDOLASE_KDPG_KHG_1"/>
    <property type="match status" value="1"/>
</dbReference>
<comment type="catalytic activity">
    <reaction evidence="1">
        <text>2-dehydro-3-deoxy-6-phospho-D-gluconate = D-glyceraldehyde 3-phosphate + pyruvate</text>
        <dbReference type="Rhea" id="RHEA:17089"/>
        <dbReference type="ChEBI" id="CHEBI:15361"/>
        <dbReference type="ChEBI" id="CHEBI:57569"/>
        <dbReference type="ChEBI" id="CHEBI:59776"/>
        <dbReference type="EC" id="4.1.2.14"/>
    </reaction>
</comment>
<dbReference type="InterPro" id="IPR013785">
    <property type="entry name" value="Aldolase_TIM"/>
</dbReference>
<keyword evidence="8" id="KW-0119">Carbohydrate metabolism</keyword>
<dbReference type="PANTHER" id="PTHR30246:SF1">
    <property type="entry name" value="2-DEHYDRO-3-DEOXY-6-PHOSPHOGALACTONATE ALDOLASE-RELATED"/>
    <property type="match status" value="1"/>
</dbReference>
<evidence type="ECO:0000313" key="10">
    <source>
        <dbReference type="Proteomes" id="UP001235133"/>
    </source>
</evidence>
<dbReference type="GO" id="GO:0008675">
    <property type="term" value="F:2-dehydro-3-deoxy-phosphogluconate aldolase activity"/>
    <property type="evidence" value="ECO:0007669"/>
    <property type="project" value="UniProtKB-EC"/>
</dbReference>
<dbReference type="InterPro" id="IPR000887">
    <property type="entry name" value="Aldlse_KDPG_KHG"/>
</dbReference>
<evidence type="ECO:0000256" key="8">
    <source>
        <dbReference type="ARBA" id="ARBA00023277"/>
    </source>
</evidence>
<dbReference type="SUPFAM" id="SSF51569">
    <property type="entry name" value="Aldolase"/>
    <property type="match status" value="1"/>
</dbReference>
<dbReference type="PANTHER" id="PTHR30246">
    <property type="entry name" value="2-KETO-3-DEOXY-6-PHOSPHOGLUCONATE ALDOLASE"/>
    <property type="match status" value="1"/>
</dbReference>
<dbReference type="EC" id="4.1.2.14" evidence="5"/>
<dbReference type="Proteomes" id="UP001235133">
    <property type="component" value="Unassembled WGS sequence"/>
</dbReference>
<dbReference type="InterPro" id="IPR031337">
    <property type="entry name" value="KDPG/KHG_AS_1"/>
</dbReference>
<dbReference type="CDD" id="cd00452">
    <property type="entry name" value="KDPG_aldolase"/>
    <property type="match status" value="1"/>
</dbReference>
<evidence type="ECO:0000256" key="1">
    <source>
        <dbReference type="ARBA" id="ARBA00000654"/>
    </source>
</evidence>
<evidence type="ECO:0000256" key="5">
    <source>
        <dbReference type="ARBA" id="ARBA00013063"/>
    </source>
</evidence>
<protein>
    <recommendedName>
        <fullName evidence="5">2-dehydro-3-deoxy-phosphogluconate aldolase</fullName>
        <ecNumber evidence="5">4.1.2.14</ecNumber>
    </recommendedName>
</protein>
<comment type="subunit">
    <text evidence="4">Homotrimer.</text>
</comment>
<sequence length="218" mass="22180">MTRGLLASSPIIPVVVIEDADDGPTLAAALLRGGIRCAEITLRTPAALDAIRAIAAVTDPVFTVGAGTVLNVDQLDAAVAAGAAFVVSPGLDPAVVERARDRGIEVLPGAATATEIQHARRLGVRTVKFFPADRLGGLATISALAAPFSDMAFVPSGGVSAANIGDYLAHASVPAVSGSWMVARSLVVGRDFDAIERLSREAMGLATAARHPSPGNAR</sequence>
<name>A0ABU0YWF3_9MICO</name>
<accession>A0ABU0YWF3</accession>
<evidence type="ECO:0000256" key="2">
    <source>
        <dbReference type="ARBA" id="ARBA00004736"/>
    </source>
</evidence>
<keyword evidence="10" id="KW-1185">Reference proteome</keyword>
<comment type="similarity">
    <text evidence="3">Belongs to the KHG/KDPG aldolase family.</text>
</comment>
<dbReference type="GO" id="GO:0008700">
    <property type="term" value="F:(R,S)-4-hydroxy-2-oxoglutarate aldolase activity"/>
    <property type="evidence" value="ECO:0007669"/>
    <property type="project" value="UniProtKB-EC"/>
</dbReference>
<organism evidence="9 10">
    <name type="scientific">Microbacterium psychrotolerans</name>
    <dbReference type="NCBI Taxonomy" id="3068321"/>
    <lineage>
        <taxon>Bacteria</taxon>
        <taxon>Bacillati</taxon>
        <taxon>Actinomycetota</taxon>
        <taxon>Actinomycetes</taxon>
        <taxon>Micrococcales</taxon>
        <taxon>Microbacteriaceae</taxon>
        <taxon>Microbacterium</taxon>
    </lineage>
</organism>
<evidence type="ECO:0000256" key="7">
    <source>
        <dbReference type="ARBA" id="ARBA00023270"/>
    </source>
</evidence>
<evidence type="ECO:0000313" key="9">
    <source>
        <dbReference type="EMBL" id="MDQ7876658.1"/>
    </source>
</evidence>
<dbReference type="PROSITE" id="PS00160">
    <property type="entry name" value="ALDOLASE_KDPG_KHG_2"/>
    <property type="match status" value="1"/>
</dbReference>
<keyword evidence="7" id="KW-0704">Schiff base</keyword>
<dbReference type="NCBIfam" id="TIGR01182">
    <property type="entry name" value="eda"/>
    <property type="match status" value="1"/>
</dbReference>
<keyword evidence="6 9" id="KW-0456">Lyase</keyword>
<dbReference type="EMBL" id="JAVFWO010000001">
    <property type="protein sequence ID" value="MDQ7876658.1"/>
    <property type="molecule type" value="Genomic_DNA"/>
</dbReference>
<evidence type="ECO:0000256" key="3">
    <source>
        <dbReference type="ARBA" id="ARBA00006906"/>
    </source>
</evidence>
<gene>
    <name evidence="9" type="primary">eda</name>
    <name evidence="9" type="ORF">Q9R08_01590</name>
</gene>
<comment type="pathway">
    <text evidence="2">Carbohydrate acid metabolism; 2-dehydro-3-deoxy-D-gluconate degradation; D-glyceraldehyde 3-phosphate and pyruvate from 2-dehydro-3-deoxy-D-gluconate: step 2/2.</text>
</comment>
<dbReference type="RefSeq" id="WP_308866060.1">
    <property type="nucleotide sequence ID" value="NZ_JAVFWO010000001.1"/>
</dbReference>
<reference evidence="9 10" key="1">
    <citation type="submission" date="2023-08" db="EMBL/GenBank/DDBJ databases">
        <title>Microbacterium psychrotolerans sp. nov., a psychrotolerant bacterium isolated from soil in Heilongjiang Province, China.</title>
        <authorList>
            <person name="An P."/>
            <person name="Zhao D."/>
            <person name="Xiang H."/>
        </authorList>
    </citation>
    <scope>NUCLEOTIDE SEQUENCE [LARGE SCALE GENOMIC DNA]</scope>
    <source>
        <strain evidence="9 10">QXD-8</strain>
    </source>
</reference>
<dbReference type="Pfam" id="PF01081">
    <property type="entry name" value="Aldolase"/>
    <property type="match status" value="1"/>
</dbReference>
<dbReference type="Gene3D" id="3.20.20.70">
    <property type="entry name" value="Aldolase class I"/>
    <property type="match status" value="1"/>
</dbReference>
<proteinExistence type="inferred from homology"/>
<dbReference type="InterPro" id="IPR031338">
    <property type="entry name" value="KDPG/KHG_AS_2"/>
</dbReference>